<organism evidence="3 4">
    <name type="scientific">Kribbella turkmenica</name>
    <dbReference type="NCBI Taxonomy" id="2530375"/>
    <lineage>
        <taxon>Bacteria</taxon>
        <taxon>Bacillati</taxon>
        <taxon>Actinomycetota</taxon>
        <taxon>Actinomycetes</taxon>
        <taxon>Propionibacteriales</taxon>
        <taxon>Kribbellaceae</taxon>
        <taxon>Kribbella</taxon>
    </lineage>
</organism>
<dbReference type="GO" id="GO:0016779">
    <property type="term" value="F:nucleotidyltransferase activity"/>
    <property type="evidence" value="ECO:0007669"/>
    <property type="project" value="InterPro"/>
</dbReference>
<feature type="region of interest" description="Disordered" evidence="1">
    <location>
        <begin position="1"/>
        <end position="23"/>
    </location>
</feature>
<dbReference type="OrthoDB" id="43980at2"/>
<evidence type="ECO:0000259" key="2">
    <source>
        <dbReference type="Pfam" id="PF01909"/>
    </source>
</evidence>
<gene>
    <name evidence="3" type="ORF">E1218_30225</name>
</gene>
<accession>A0A4R4WBI6</accession>
<dbReference type="SUPFAM" id="SSF81301">
    <property type="entry name" value="Nucleotidyltransferase"/>
    <property type="match status" value="1"/>
</dbReference>
<comment type="caution">
    <text evidence="3">The sequence shown here is derived from an EMBL/GenBank/DDBJ whole genome shotgun (WGS) entry which is preliminary data.</text>
</comment>
<reference evidence="3 4" key="1">
    <citation type="submission" date="2019-02" db="EMBL/GenBank/DDBJ databases">
        <title>Draft genome sequences of novel Actinobacteria.</title>
        <authorList>
            <person name="Sahin N."/>
            <person name="Ay H."/>
            <person name="Saygin H."/>
        </authorList>
    </citation>
    <scope>NUCLEOTIDE SEQUENCE [LARGE SCALE GENOMIC DNA]</scope>
    <source>
        <strain evidence="3 4">16K104</strain>
    </source>
</reference>
<evidence type="ECO:0000313" key="3">
    <source>
        <dbReference type="EMBL" id="TDD16169.1"/>
    </source>
</evidence>
<feature type="domain" description="Polymerase nucleotidyl transferase" evidence="2">
    <location>
        <begin position="37"/>
        <end position="74"/>
    </location>
</feature>
<evidence type="ECO:0000313" key="4">
    <source>
        <dbReference type="Proteomes" id="UP000295172"/>
    </source>
</evidence>
<dbReference type="InterPro" id="IPR043519">
    <property type="entry name" value="NT_sf"/>
</dbReference>
<dbReference type="Pfam" id="PF01909">
    <property type="entry name" value="NTP_transf_2"/>
    <property type="match status" value="1"/>
</dbReference>
<dbReference type="EMBL" id="SMKR01000182">
    <property type="protein sequence ID" value="TDD16169.1"/>
    <property type="molecule type" value="Genomic_DNA"/>
</dbReference>
<keyword evidence="3" id="KW-0808">Transferase</keyword>
<protein>
    <submittedName>
        <fullName evidence="3">Nucleotidyltransferase domain-containing protein</fullName>
    </submittedName>
</protein>
<keyword evidence="4" id="KW-1185">Reference proteome</keyword>
<name>A0A4R4WBI6_9ACTN</name>
<proteinExistence type="predicted"/>
<dbReference type="Proteomes" id="UP000295172">
    <property type="component" value="Unassembled WGS sequence"/>
</dbReference>
<evidence type="ECO:0000256" key="1">
    <source>
        <dbReference type="SAM" id="MobiDB-lite"/>
    </source>
</evidence>
<dbReference type="CDD" id="cd05403">
    <property type="entry name" value="NT_KNTase_like"/>
    <property type="match status" value="1"/>
</dbReference>
<dbReference type="Gene3D" id="3.30.460.10">
    <property type="entry name" value="Beta Polymerase, domain 2"/>
    <property type="match status" value="1"/>
</dbReference>
<dbReference type="InterPro" id="IPR002934">
    <property type="entry name" value="Polymerase_NTP_transf_dom"/>
</dbReference>
<dbReference type="AlphaFoldDB" id="A0A4R4WBI6"/>
<sequence length="260" mass="28044">MTRPPPGSETRWLRGSTPPDTGVMVDDEAVAVARQLVAEQYPDARAAWLGGSVVRGDAGSTSDLDITVLLSGPPAPSRRSLEYGGWPVELFVHTEKSLRHFCDKDQVRRQPSMMRLVGETVVLVDKDGSGVRLRQAGLAEIAAGPAALTPDELNLLRYGITCLLDDLADASTDDLRTALASILWQDAGRLLLTGSRRWSGTGKGLLRELHAYDEAHGTNHARALLGGVRDPGRLVEEVDRILDQFGGRLFAGFELAAQAV</sequence>